<organism evidence="1 2">
    <name type="scientific">Dallia pectoralis</name>
    <name type="common">Alaska blackfish</name>
    <dbReference type="NCBI Taxonomy" id="75939"/>
    <lineage>
        <taxon>Eukaryota</taxon>
        <taxon>Metazoa</taxon>
        <taxon>Chordata</taxon>
        <taxon>Craniata</taxon>
        <taxon>Vertebrata</taxon>
        <taxon>Euteleostomi</taxon>
        <taxon>Actinopterygii</taxon>
        <taxon>Neopterygii</taxon>
        <taxon>Teleostei</taxon>
        <taxon>Protacanthopterygii</taxon>
        <taxon>Esociformes</taxon>
        <taxon>Umbridae</taxon>
        <taxon>Dallia</taxon>
    </lineage>
</organism>
<proteinExistence type="predicted"/>
<comment type="caution">
    <text evidence="1">The sequence shown here is derived from an EMBL/GenBank/DDBJ whole genome shotgun (WGS) entry which is preliminary data.</text>
</comment>
<accession>A0ACC2G433</accession>
<dbReference type="Proteomes" id="UP001157502">
    <property type="component" value="Chromosome 18"/>
</dbReference>
<sequence>MATPNRETREQETADYLKKHKIIELVDNLTSMLMFYRPDKPQEFLIAQLEQLGVSKSRELACPGLFNDTNLDAVFGILDRTNRGHISYVQYKEALTTLGIETFNDSPEGMAKDRISQETFRREAKEGLQRNCATFMS</sequence>
<name>A0ACC2G433_DALPE</name>
<evidence type="ECO:0000313" key="1">
    <source>
        <dbReference type="EMBL" id="KAJ7998384.1"/>
    </source>
</evidence>
<evidence type="ECO:0000313" key="2">
    <source>
        <dbReference type="Proteomes" id="UP001157502"/>
    </source>
</evidence>
<keyword evidence="2" id="KW-1185">Reference proteome</keyword>
<reference evidence="1" key="1">
    <citation type="submission" date="2021-05" db="EMBL/GenBank/DDBJ databases">
        <authorList>
            <person name="Pan Q."/>
            <person name="Jouanno E."/>
            <person name="Zahm M."/>
            <person name="Klopp C."/>
            <person name="Cabau C."/>
            <person name="Louis A."/>
            <person name="Berthelot C."/>
            <person name="Parey E."/>
            <person name="Roest Crollius H."/>
            <person name="Montfort J."/>
            <person name="Robinson-Rechavi M."/>
            <person name="Bouchez O."/>
            <person name="Lampietro C."/>
            <person name="Lopez Roques C."/>
            <person name="Donnadieu C."/>
            <person name="Postlethwait J."/>
            <person name="Bobe J."/>
            <person name="Dillon D."/>
            <person name="Chandos A."/>
            <person name="von Hippel F."/>
            <person name="Guiguen Y."/>
        </authorList>
    </citation>
    <scope>NUCLEOTIDE SEQUENCE</scope>
    <source>
        <strain evidence="1">YG-Jan2019</strain>
    </source>
</reference>
<gene>
    <name evidence="1" type="ORF">DPEC_G00222140</name>
</gene>
<dbReference type="EMBL" id="CM055745">
    <property type="protein sequence ID" value="KAJ7998384.1"/>
    <property type="molecule type" value="Genomic_DNA"/>
</dbReference>
<protein>
    <submittedName>
        <fullName evidence="1">Uncharacterized protein</fullName>
    </submittedName>
</protein>